<protein>
    <submittedName>
        <fullName evidence="2">Uncharacterized protein</fullName>
    </submittedName>
</protein>
<evidence type="ECO:0000256" key="1">
    <source>
        <dbReference type="SAM" id="Phobius"/>
    </source>
</evidence>
<feature type="transmembrane region" description="Helical" evidence="1">
    <location>
        <begin position="76"/>
        <end position="94"/>
    </location>
</feature>
<dbReference type="RefSeq" id="XP_018712617.1">
    <property type="nucleotide sequence ID" value="XM_018854528.1"/>
</dbReference>
<feature type="transmembrane region" description="Helical" evidence="1">
    <location>
        <begin position="35"/>
        <end position="55"/>
    </location>
</feature>
<evidence type="ECO:0000313" key="3">
    <source>
        <dbReference type="Proteomes" id="UP000092555"/>
    </source>
</evidence>
<accession>A0A1A0HDM8</accession>
<dbReference type="GeneID" id="30027504"/>
<dbReference type="EMBL" id="LXTC01000002">
    <property type="protein sequence ID" value="OBA22121.1"/>
    <property type="molecule type" value="Genomic_DNA"/>
</dbReference>
<name>A0A1A0HDM8_9ASCO</name>
<comment type="caution">
    <text evidence="2">The sequence shown here is derived from an EMBL/GenBank/DDBJ whole genome shotgun (WGS) entry which is preliminary data.</text>
</comment>
<dbReference type="AlphaFoldDB" id="A0A1A0HDM8"/>
<keyword evidence="1" id="KW-0472">Membrane</keyword>
<proteinExistence type="predicted"/>
<gene>
    <name evidence="2" type="ORF">METBIDRAFT_146572</name>
</gene>
<keyword evidence="1" id="KW-0812">Transmembrane</keyword>
<sequence>MLVRCLHPRHVTRAVCGVLPANIGAGEGPGIGGSLLILAAFVFPCISPSLGVLYLNAFKIVALIGVLSKLCFSTRVVFIWVFFNLGVFLFASLLN</sequence>
<evidence type="ECO:0000313" key="2">
    <source>
        <dbReference type="EMBL" id="OBA22121.1"/>
    </source>
</evidence>
<keyword evidence="3" id="KW-1185">Reference proteome</keyword>
<organism evidence="2 3">
    <name type="scientific">Metschnikowia bicuspidata var. bicuspidata NRRL YB-4993</name>
    <dbReference type="NCBI Taxonomy" id="869754"/>
    <lineage>
        <taxon>Eukaryota</taxon>
        <taxon>Fungi</taxon>
        <taxon>Dikarya</taxon>
        <taxon>Ascomycota</taxon>
        <taxon>Saccharomycotina</taxon>
        <taxon>Pichiomycetes</taxon>
        <taxon>Metschnikowiaceae</taxon>
        <taxon>Metschnikowia</taxon>
    </lineage>
</organism>
<reference evidence="2 3" key="1">
    <citation type="submission" date="2016-05" db="EMBL/GenBank/DDBJ databases">
        <title>Comparative genomics of biotechnologically important yeasts.</title>
        <authorList>
            <consortium name="DOE Joint Genome Institute"/>
            <person name="Riley R."/>
            <person name="Haridas S."/>
            <person name="Wolfe K.H."/>
            <person name="Lopes M.R."/>
            <person name="Hittinger C.T."/>
            <person name="Goker M."/>
            <person name="Salamov A."/>
            <person name="Wisecaver J."/>
            <person name="Long T.M."/>
            <person name="Aerts A.L."/>
            <person name="Barry K."/>
            <person name="Choi C."/>
            <person name="Clum A."/>
            <person name="Coughlan A.Y."/>
            <person name="Deshpande S."/>
            <person name="Douglass A.P."/>
            <person name="Hanson S.J."/>
            <person name="Klenk H.-P."/>
            <person name="LaButti K."/>
            <person name="Lapidus A."/>
            <person name="Lindquist E."/>
            <person name="Lipzen A."/>
            <person name="Meier-kolthoff J.P."/>
            <person name="Ohm R.A."/>
            <person name="Otillar R.P."/>
            <person name="Pangilinan J."/>
            <person name="Peng Y."/>
            <person name="Rokas A."/>
            <person name="Rosa C.A."/>
            <person name="Scheuner C."/>
            <person name="Sibirny A.A."/>
            <person name="Slot J.C."/>
            <person name="Stielow J.B."/>
            <person name="Sun H."/>
            <person name="Kurtzman C.P."/>
            <person name="Blackwell M."/>
            <person name="Grigoriev I.V."/>
            <person name="Jeffries T.W."/>
        </authorList>
    </citation>
    <scope>NUCLEOTIDE SEQUENCE [LARGE SCALE GENOMIC DNA]</scope>
    <source>
        <strain evidence="2 3">NRRL YB-4993</strain>
    </source>
</reference>
<dbReference type="Proteomes" id="UP000092555">
    <property type="component" value="Unassembled WGS sequence"/>
</dbReference>
<keyword evidence="1" id="KW-1133">Transmembrane helix</keyword>